<protein>
    <submittedName>
        <fullName evidence="5">GntR family transcriptional regulator, phosphonate transport system regulatory protein</fullName>
    </submittedName>
</protein>
<feature type="domain" description="HTH gntR-type" evidence="4">
    <location>
        <begin position="8"/>
        <end position="76"/>
    </location>
</feature>
<dbReference type="Pfam" id="PF00392">
    <property type="entry name" value="GntR"/>
    <property type="match status" value="1"/>
</dbReference>
<organism evidence="5 6">
    <name type="scientific">Vannielia litorea</name>
    <dbReference type="NCBI Taxonomy" id="1217970"/>
    <lineage>
        <taxon>Bacteria</taxon>
        <taxon>Pseudomonadati</taxon>
        <taxon>Pseudomonadota</taxon>
        <taxon>Alphaproteobacteria</taxon>
        <taxon>Rhodobacterales</taxon>
        <taxon>Paracoccaceae</taxon>
        <taxon>Vannielia</taxon>
    </lineage>
</organism>
<dbReference type="OrthoDB" id="9800645at2"/>
<dbReference type="InterPro" id="IPR036388">
    <property type="entry name" value="WH-like_DNA-bd_sf"/>
</dbReference>
<accession>A0A1N6GKH6</accession>
<dbReference type="InterPro" id="IPR028978">
    <property type="entry name" value="Chorismate_lyase_/UTRA_dom_sf"/>
</dbReference>
<dbReference type="STRING" id="1217970.SAMN05444002_2572"/>
<sequence>MARTPARTPVWKSIAATLEGEIAQGLYRAGEKLPTEAALAARFGVNRHTVRRALGAMAEAGVVRSRRGSGVFVEAPPTEYPIGRRVRFHQNIRASGRLPEKRVLRVETRPPTEAEAAALGLAPEALVVVYEGLSLSSGTPIAHFTSTFPAARFPGLAARLAETSSVTEALRLEGLADYIRAETRLTAERASPTQALHLRLREGDPLLKTTGLNRDLEGHPVEHGETWFAGDRVVLTVAHDAPAEAQ</sequence>
<gene>
    <name evidence="5" type="ORF">SAMN05444002_2572</name>
</gene>
<dbReference type="NCBIfam" id="TIGR02325">
    <property type="entry name" value="C_P_lyase_phnF"/>
    <property type="match status" value="1"/>
</dbReference>
<keyword evidence="1" id="KW-0805">Transcription regulation</keyword>
<dbReference type="InterPro" id="IPR012702">
    <property type="entry name" value="CP_lyase_PhnF"/>
</dbReference>
<name>A0A1N6GKH6_9RHOB</name>
<dbReference type="GO" id="GO:0045892">
    <property type="term" value="P:negative regulation of DNA-templated transcription"/>
    <property type="evidence" value="ECO:0007669"/>
    <property type="project" value="TreeGrafter"/>
</dbReference>
<dbReference type="SUPFAM" id="SSF46785">
    <property type="entry name" value="Winged helix' DNA-binding domain"/>
    <property type="match status" value="1"/>
</dbReference>
<evidence type="ECO:0000256" key="1">
    <source>
        <dbReference type="ARBA" id="ARBA00023015"/>
    </source>
</evidence>
<dbReference type="PRINTS" id="PR00035">
    <property type="entry name" value="HTHGNTR"/>
</dbReference>
<evidence type="ECO:0000256" key="2">
    <source>
        <dbReference type="ARBA" id="ARBA00023125"/>
    </source>
</evidence>
<dbReference type="InterPro" id="IPR050679">
    <property type="entry name" value="Bact_HTH_transcr_reg"/>
</dbReference>
<keyword evidence="3" id="KW-0804">Transcription</keyword>
<dbReference type="Proteomes" id="UP000184932">
    <property type="component" value="Unassembled WGS sequence"/>
</dbReference>
<dbReference type="AlphaFoldDB" id="A0A1N6GKH6"/>
<evidence type="ECO:0000313" key="5">
    <source>
        <dbReference type="EMBL" id="SIO08019.1"/>
    </source>
</evidence>
<dbReference type="InterPro" id="IPR000524">
    <property type="entry name" value="Tscrpt_reg_HTH_GntR"/>
</dbReference>
<reference evidence="6" key="1">
    <citation type="submission" date="2016-11" db="EMBL/GenBank/DDBJ databases">
        <authorList>
            <person name="Varghese N."/>
            <person name="Submissions S."/>
        </authorList>
    </citation>
    <scope>NUCLEOTIDE SEQUENCE [LARGE SCALE GENOMIC DNA]</scope>
    <source>
        <strain evidence="6">DSM 29440</strain>
    </source>
</reference>
<dbReference type="CDD" id="cd07377">
    <property type="entry name" value="WHTH_GntR"/>
    <property type="match status" value="1"/>
</dbReference>
<dbReference type="GO" id="GO:0003700">
    <property type="term" value="F:DNA-binding transcription factor activity"/>
    <property type="evidence" value="ECO:0007669"/>
    <property type="project" value="InterPro"/>
</dbReference>
<dbReference type="InterPro" id="IPR036390">
    <property type="entry name" value="WH_DNA-bd_sf"/>
</dbReference>
<dbReference type="SUPFAM" id="SSF64288">
    <property type="entry name" value="Chorismate lyase-like"/>
    <property type="match status" value="1"/>
</dbReference>
<dbReference type="PANTHER" id="PTHR44846:SF1">
    <property type="entry name" value="MANNOSYL-D-GLYCERATE TRANSPORT_METABOLISM SYSTEM REPRESSOR MNGR-RELATED"/>
    <property type="match status" value="1"/>
</dbReference>
<dbReference type="PROSITE" id="PS50949">
    <property type="entry name" value="HTH_GNTR"/>
    <property type="match status" value="1"/>
</dbReference>
<dbReference type="SMART" id="SM00866">
    <property type="entry name" value="UTRA"/>
    <property type="match status" value="1"/>
</dbReference>
<dbReference type="InterPro" id="IPR011663">
    <property type="entry name" value="UTRA"/>
</dbReference>
<dbReference type="Gene3D" id="3.40.1410.10">
    <property type="entry name" value="Chorismate lyase-like"/>
    <property type="match status" value="1"/>
</dbReference>
<dbReference type="GO" id="GO:0003677">
    <property type="term" value="F:DNA binding"/>
    <property type="evidence" value="ECO:0007669"/>
    <property type="project" value="UniProtKB-KW"/>
</dbReference>
<evidence type="ECO:0000313" key="6">
    <source>
        <dbReference type="Proteomes" id="UP000184932"/>
    </source>
</evidence>
<dbReference type="PANTHER" id="PTHR44846">
    <property type="entry name" value="MANNOSYL-D-GLYCERATE TRANSPORT/METABOLISM SYSTEM REPRESSOR MNGR-RELATED"/>
    <property type="match status" value="1"/>
</dbReference>
<dbReference type="RefSeq" id="WP_074256573.1">
    <property type="nucleotide sequence ID" value="NZ_FSRL01000001.1"/>
</dbReference>
<dbReference type="Gene3D" id="1.10.10.10">
    <property type="entry name" value="Winged helix-like DNA-binding domain superfamily/Winged helix DNA-binding domain"/>
    <property type="match status" value="1"/>
</dbReference>
<dbReference type="SMART" id="SM00345">
    <property type="entry name" value="HTH_GNTR"/>
    <property type="match status" value="1"/>
</dbReference>
<evidence type="ECO:0000259" key="4">
    <source>
        <dbReference type="PROSITE" id="PS50949"/>
    </source>
</evidence>
<evidence type="ECO:0000256" key="3">
    <source>
        <dbReference type="ARBA" id="ARBA00023163"/>
    </source>
</evidence>
<keyword evidence="6" id="KW-1185">Reference proteome</keyword>
<dbReference type="EMBL" id="FSRL01000001">
    <property type="protein sequence ID" value="SIO08019.1"/>
    <property type="molecule type" value="Genomic_DNA"/>
</dbReference>
<dbReference type="Pfam" id="PF07702">
    <property type="entry name" value="UTRA"/>
    <property type="match status" value="1"/>
</dbReference>
<proteinExistence type="predicted"/>
<keyword evidence="2" id="KW-0238">DNA-binding</keyword>